<accession>A0A923F110</accession>
<dbReference type="RefSeq" id="WP_186528372.1">
    <property type="nucleotide sequence ID" value="NZ_JABWQP020000001.1"/>
</dbReference>
<evidence type="ECO:0000313" key="4">
    <source>
        <dbReference type="Proteomes" id="UP000648816"/>
    </source>
</evidence>
<dbReference type="EMBL" id="JABWQP020000001">
    <property type="protein sequence ID" value="MBV4484743.1"/>
    <property type="molecule type" value="Genomic_DNA"/>
</dbReference>
<organism evidence="2">
    <name type="scientific">Pseudomonas khorasanensis</name>
    <dbReference type="NCBI Taxonomy" id="2745508"/>
    <lineage>
        <taxon>Bacteria</taxon>
        <taxon>Pseudomonadati</taxon>
        <taxon>Pseudomonadota</taxon>
        <taxon>Gammaproteobacteria</taxon>
        <taxon>Pseudomonadales</taxon>
        <taxon>Pseudomonadaceae</taxon>
        <taxon>Pseudomonas</taxon>
    </lineage>
</organism>
<dbReference type="Proteomes" id="UP000648816">
    <property type="component" value="Unassembled WGS sequence"/>
</dbReference>
<keyword evidence="4" id="KW-1185">Reference proteome</keyword>
<sequence length="84" mass="8780">MSNVETNARHRGISRTALLMLVGVLSLGTLISWRVVRTPASSTISLRGGSLPGVPQGTALDPGRAFTLLHTGQSRGSPALCRLS</sequence>
<evidence type="ECO:0000256" key="1">
    <source>
        <dbReference type="SAM" id="Phobius"/>
    </source>
</evidence>
<dbReference type="EMBL" id="JABWQP010000001">
    <property type="protein sequence ID" value="MBC3340362.1"/>
    <property type="molecule type" value="Genomic_DNA"/>
</dbReference>
<feature type="transmembrane region" description="Helical" evidence="1">
    <location>
        <begin position="12"/>
        <end position="33"/>
    </location>
</feature>
<evidence type="ECO:0000313" key="2">
    <source>
        <dbReference type="EMBL" id="MBC3340362.1"/>
    </source>
</evidence>
<keyword evidence="1" id="KW-0472">Membrane</keyword>
<dbReference type="AlphaFoldDB" id="A0A923F110"/>
<reference evidence="2" key="2">
    <citation type="submission" date="2020-07" db="EMBL/GenBank/DDBJ databases">
        <authorList>
            <person name="Lood C."/>
            <person name="Girard L."/>
        </authorList>
    </citation>
    <scope>NUCLEOTIDE SEQUENCE</scope>
    <source>
        <strain evidence="2">SWRI153</strain>
    </source>
</reference>
<evidence type="ECO:0000313" key="3">
    <source>
        <dbReference type="EMBL" id="MBV4484743.1"/>
    </source>
</evidence>
<gene>
    <name evidence="3" type="ORF">HU727_003985</name>
    <name evidence="2" type="ORF">HU727_01795</name>
</gene>
<comment type="caution">
    <text evidence="2">The sequence shown here is derived from an EMBL/GenBank/DDBJ whole genome shotgun (WGS) entry which is preliminary data.</text>
</comment>
<protein>
    <submittedName>
        <fullName evidence="2">Uncharacterized protein</fullName>
    </submittedName>
</protein>
<reference evidence="2 4" key="1">
    <citation type="journal article" date="2020" name="Microorganisms">
        <title>Reliable Identification of Environmental Pseudomonas Isolates Using the rpoD Gene.</title>
        <authorList>
            <consortium name="The Broad Institute Genome Sequencing Platform"/>
            <person name="Girard L."/>
            <person name="Lood C."/>
            <person name="Rokni-Zadeh H."/>
            <person name="van Noort V."/>
            <person name="Lavigne R."/>
            <person name="De Mot R."/>
        </authorList>
    </citation>
    <scope>NUCLEOTIDE SEQUENCE</scope>
    <source>
        <strain evidence="2 4">SWRI153</strain>
    </source>
</reference>
<reference evidence="3" key="3">
    <citation type="submission" date="2021-06" db="EMBL/GenBank/DDBJ databases">
        <title>Updating the genus Pseudomonas: Description of 43 new species and partition of the Pseudomonas putida group.</title>
        <authorList>
            <person name="Girard L."/>
            <person name="Lood C."/>
            <person name="Vandamme P."/>
            <person name="Rokni-Zadeh H."/>
            <person name="Van Noort V."/>
            <person name="Hofte M."/>
            <person name="Lavigne R."/>
            <person name="De Mot R."/>
        </authorList>
    </citation>
    <scope>NUCLEOTIDE SEQUENCE</scope>
    <source>
        <strain evidence="3">SWRI153</strain>
    </source>
</reference>
<proteinExistence type="predicted"/>
<keyword evidence="1" id="KW-0812">Transmembrane</keyword>
<name>A0A923F110_9PSED</name>
<keyword evidence="1" id="KW-1133">Transmembrane helix</keyword>